<dbReference type="InterPro" id="IPR050104">
    <property type="entry name" value="FMN-dep_NADH:Q_OxRdtase_AzoR1"/>
</dbReference>
<dbReference type="RefSeq" id="WP_013915237.1">
    <property type="nucleotide sequence ID" value="NC_015690.1"/>
</dbReference>
<dbReference type="NCBIfam" id="NF010075">
    <property type="entry name" value="PRK13556.1"/>
    <property type="match status" value="1"/>
</dbReference>
<dbReference type="InterPro" id="IPR023048">
    <property type="entry name" value="NADH:quinone_OxRdtase_FMN_depd"/>
</dbReference>
<evidence type="ECO:0000256" key="4">
    <source>
        <dbReference type="ARBA" id="ARBA00023027"/>
    </source>
</evidence>
<dbReference type="GO" id="GO:0016652">
    <property type="term" value="F:oxidoreductase activity, acting on NAD(P)H as acceptor"/>
    <property type="evidence" value="ECO:0007669"/>
    <property type="project" value="UniProtKB-UniRule"/>
</dbReference>
<evidence type="ECO:0000256" key="2">
    <source>
        <dbReference type="ARBA" id="ARBA00022643"/>
    </source>
</evidence>
<comment type="catalytic activity">
    <reaction evidence="6">
        <text>2 a quinone + NADH + H(+) = 2 a 1,4-benzosemiquinone + NAD(+)</text>
        <dbReference type="Rhea" id="RHEA:65952"/>
        <dbReference type="ChEBI" id="CHEBI:15378"/>
        <dbReference type="ChEBI" id="CHEBI:57540"/>
        <dbReference type="ChEBI" id="CHEBI:57945"/>
        <dbReference type="ChEBI" id="CHEBI:132124"/>
        <dbReference type="ChEBI" id="CHEBI:134225"/>
    </reaction>
</comment>
<dbReference type="EC" id="1.6.5.-" evidence="6"/>
<dbReference type="PANTHER" id="PTHR43741:SF4">
    <property type="entry name" value="FMN-DEPENDENT NADH:QUINONE OXIDOREDUCTASE"/>
    <property type="match status" value="1"/>
</dbReference>
<dbReference type="GO" id="GO:0009055">
    <property type="term" value="F:electron transfer activity"/>
    <property type="evidence" value="ECO:0007669"/>
    <property type="project" value="UniProtKB-UniRule"/>
</dbReference>
<keyword evidence="3 6" id="KW-0560">Oxidoreductase</keyword>
<dbReference type="EC" id="1.7.1.17" evidence="6"/>
<dbReference type="EMBL" id="CP002869">
    <property type="protein sequence ID" value="AEI40075.1"/>
    <property type="molecule type" value="Genomic_DNA"/>
</dbReference>
<dbReference type="InterPro" id="IPR003680">
    <property type="entry name" value="Flavodoxin_fold"/>
</dbReference>
<dbReference type="HOGENOM" id="CLU_088964_3_1_9"/>
<dbReference type="GO" id="GO:0010181">
    <property type="term" value="F:FMN binding"/>
    <property type="evidence" value="ECO:0007669"/>
    <property type="project" value="UniProtKB-UniRule"/>
</dbReference>
<dbReference type="Gene3D" id="3.40.50.360">
    <property type="match status" value="1"/>
</dbReference>
<dbReference type="Proteomes" id="UP000006620">
    <property type="component" value="Chromosome"/>
</dbReference>
<comment type="catalytic activity">
    <reaction evidence="5">
        <text>N,N-dimethyl-1,4-phenylenediamine + anthranilate + 2 NAD(+) = 2-(4-dimethylaminophenyl)diazenylbenzoate + 2 NADH + 2 H(+)</text>
        <dbReference type="Rhea" id="RHEA:55872"/>
        <dbReference type="ChEBI" id="CHEBI:15378"/>
        <dbReference type="ChEBI" id="CHEBI:15783"/>
        <dbReference type="ChEBI" id="CHEBI:16567"/>
        <dbReference type="ChEBI" id="CHEBI:57540"/>
        <dbReference type="ChEBI" id="CHEBI:57945"/>
        <dbReference type="ChEBI" id="CHEBI:71579"/>
        <dbReference type="EC" id="1.7.1.17"/>
    </reaction>
    <physiologicalReaction direction="right-to-left" evidence="5">
        <dbReference type="Rhea" id="RHEA:55874"/>
    </physiologicalReaction>
</comment>
<dbReference type="GO" id="GO:0016655">
    <property type="term" value="F:oxidoreductase activity, acting on NAD(P)H, quinone or similar compound as acceptor"/>
    <property type="evidence" value="ECO:0007669"/>
    <property type="project" value="InterPro"/>
</dbReference>
<reference evidence="8 9" key="2">
    <citation type="journal article" date="2013" name="Genome Announc.">
        <title>Genome Sequence of Growth-Improving Paenibacillus mucilaginosus Strain KNP414.</title>
        <authorList>
            <person name="Lu J.J."/>
            <person name="Wang J.F."/>
            <person name="Hu X.F."/>
        </authorList>
    </citation>
    <scope>NUCLEOTIDE SEQUENCE [LARGE SCALE GENOMIC DNA]</scope>
    <source>
        <strain evidence="8 9">KNP414</strain>
    </source>
</reference>
<organism evidence="8 9">
    <name type="scientific">Paenibacillus mucilaginosus (strain KNP414)</name>
    <dbReference type="NCBI Taxonomy" id="1036673"/>
    <lineage>
        <taxon>Bacteria</taxon>
        <taxon>Bacillati</taxon>
        <taxon>Bacillota</taxon>
        <taxon>Bacilli</taxon>
        <taxon>Bacillales</taxon>
        <taxon>Paenibacillaceae</taxon>
        <taxon>Paenibacillus</taxon>
    </lineage>
</organism>
<feature type="domain" description="Flavodoxin-like fold" evidence="7">
    <location>
        <begin position="3"/>
        <end position="203"/>
    </location>
</feature>
<comment type="function">
    <text evidence="6">Also exhibits azoreductase activity. Catalyzes the reductive cleavage of the azo bond in aromatic azo compounds to the corresponding amines.</text>
</comment>
<dbReference type="Pfam" id="PF02525">
    <property type="entry name" value="Flavodoxin_2"/>
    <property type="match status" value="1"/>
</dbReference>
<evidence type="ECO:0000256" key="3">
    <source>
        <dbReference type="ARBA" id="ARBA00023002"/>
    </source>
</evidence>
<evidence type="ECO:0000313" key="8">
    <source>
        <dbReference type="EMBL" id="AEI40075.1"/>
    </source>
</evidence>
<evidence type="ECO:0000256" key="6">
    <source>
        <dbReference type="HAMAP-Rule" id="MF_01216"/>
    </source>
</evidence>
<dbReference type="HAMAP" id="MF_01216">
    <property type="entry name" value="Azoreductase_type1"/>
    <property type="match status" value="1"/>
</dbReference>
<accession>F8FMJ2</accession>
<dbReference type="KEGG" id="pms:KNP414_01511"/>
<reference evidence="9" key="1">
    <citation type="submission" date="2011-06" db="EMBL/GenBank/DDBJ databases">
        <title>Complete genome sequence of Paenibacillus mucilaginosus KNP414.</title>
        <authorList>
            <person name="Wang J."/>
            <person name="Hu S."/>
            <person name="Hu X."/>
            <person name="Zhang B."/>
            <person name="Dong D."/>
            <person name="Zhang S."/>
            <person name="Zhao K."/>
            <person name="Wu D."/>
        </authorList>
    </citation>
    <scope>NUCLEOTIDE SEQUENCE [LARGE SCALE GENOMIC DNA]</scope>
    <source>
        <strain evidence="9">KNP414</strain>
    </source>
</reference>
<comment type="caution">
    <text evidence="6">Lacks conserved residue(s) required for the propagation of feature annotation.</text>
</comment>
<proteinExistence type="inferred from homology"/>
<keyword evidence="1 6" id="KW-0285">Flavoprotein</keyword>
<dbReference type="PANTHER" id="PTHR43741">
    <property type="entry name" value="FMN-DEPENDENT NADH-AZOREDUCTASE 1"/>
    <property type="match status" value="1"/>
</dbReference>
<evidence type="ECO:0000313" key="9">
    <source>
        <dbReference type="Proteomes" id="UP000006620"/>
    </source>
</evidence>
<sequence>MSNVLFILANGRPADQAVSVQLYNAFLESYKAANPGDSITELNLFNVDLPYYDTNTLNGLYKSSQGFELTAEEQKAAGTANAYLDQFLAADKIVFAFPLWNFTVPAQLITYLHYLCQAGKTFRYTAEGPKGLLGDKKVALLNARGGVYSEGPAAAIEMSLKYVQTIMGFFGINQIESVVIEGHNQFPDRAAEIKSEGLKKAAEIASRF</sequence>
<comment type="function">
    <text evidence="6">Quinone reductase that provides resistance to thiol-specific stress caused by electrophilic quinones.</text>
</comment>
<comment type="subunit">
    <text evidence="6">Homodimer.</text>
</comment>
<dbReference type="SUPFAM" id="SSF52218">
    <property type="entry name" value="Flavoproteins"/>
    <property type="match status" value="1"/>
</dbReference>
<comment type="similarity">
    <text evidence="6">Belongs to the azoreductase type 1 family.</text>
</comment>
<evidence type="ECO:0000259" key="7">
    <source>
        <dbReference type="Pfam" id="PF02525"/>
    </source>
</evidence>
<evidence type="ECO:0000256" key="5">
    <source>
        <dbReference type="ARBA" id="ARBA00048542"/>
    </source>
</evidence>
<gene>
    <name evidence="8" type="primary">azoR3</name>
    <name evidence="6" type="synonym">azoR</name>
    <name evidence="8" type="ordered locus">KNP414_01511</name>
</gene>
<comment type="cofactor">
    <cofactor evidence="6">
        <name>FMN</name>
        <dbReference type="ChEBI" id="CHEBI:58210"/>
    </cofactor>
    <text evidence="6">Binds 1 FMN per subunit.</text>
</comment>
<dbReference type="InterPro" id="IPR029039">
    <property type="entry name" value="Flavoprotein-like_sf"/>
</dbReference>
<dbReference type="AlphaFoldDB" id="F8FMJ2"/>
<protein>
    <recommendedName>
        <fullName evidence="6">FMN dependent NADH:quinone oxidoreductase</fullName>
        <ecNumber evidence="6">1.6.5.-</ecNumber>
    </recommendedName>
    <alternativeName>
        <fullName evidence="6">Azo-dye reductase</fullName>
    </alternativeName>
    <alternativeName>
        <fullName evidence="6">FMN-dependent NADH-azo compound oxidoreductase</fullName>
    </alternativeName>
    <alternativeName>
        <fullName evidence="6">FMN-dependent NADH-azoreductase</fullName>
        <ecNumber evidence="6">1.7.1.17</ecNumber>
    </alternativeName>
</protein>
<name>F8FMJ2_PAEMK</name>
<keyword evidence="2 6" id="KW-0288">FMN</keyword>
<keyword evidence="4 6" id="KW-0520">NAD</keyword>
<evidence type="ECO:0000256" key="1">
    <source>
        <dbReference type="ARBA" id="ARBA00022630"/>
    </source>
</evidence>
<dbReference type="PATRIC" id="fig|1036673.3.peg.1333"/>